<feature type="domain" description="Transposase IS66 central" evidence="2">
    <location>
        <begin position="194"/>
        <end position="485"/>
    </location>
</feature>
<dbReference type="Pfam" id="PF13005">
    <property type="entry name" value="zf-IS66"/>
    <property type="match status" value="1"/>
</dbReference>
<evidence type="ECO:0000259" key="2">
    <source>
        <dbReference type="Pfam" id="PF03050"/>
    </source>
</evidence>
<gene>
    <name evidence="6" type="ORF">F1189_31255</name>
</gene>
<dbReference type="InterPro" id="IPR052344">
    <property type="entry name" value="Transposase-related"/>
</dbReference>
<dbReference type="InterPro" id="IPR024463">
    <property type="entry name" value="Transposase_TnpC_homeodom"/>
</dbReference>
<feature type="domain" description="Transposase IS66 C-terminal" evidence="5">
    <location>
        <begin position="492"/>
        <end position="529"/>
    </location>
</feature>
<sequence>MSLADCPLPTDPEALRSLAADLQAELARKEREIAANAAEIYAKTLHIEKLKMQLAALRRARFGRSSEKLDHDIEQLELLIGELEENVAADEARAKTPGPATGNANPVQPRPRRQPVRTPLPPHLPRQTVVHEPACTCPGCGGTTFSRIGDDEREVLEYVPASFKVIKHVRPKLSCRACETVMQAPMPTLPIERGRPGPGLIAHVLVSKFCDHVPLHRQSVIYAREGVELGRTTLADWVGQAEFLLSPLAEAIGCHVRAGSVLHADDTTVPVLAPGRGKTKTGRLWTVVRDERPWGSDMPPAAFYLYSPDRKGIRAEELLGNCSGFLHADGYTGFDRLYRPTTPGGDAPLIEVACWSHARRGFYEVHHATASPIALEALERIAALFAIESAIRGQPPERRVAVRQEHATPLLEQLKVFLETSLRQVSGKSELAKAIRYALSRWKALARYVSNGRLEMSNNAAERAMRSPVLGRRNYLFCGSDAGGRRAACIYTIIETCKLNSIDPQAYLTDILGRIADHPIQRISELLPWHWKK</sequence>
<evidence type="ECO:0000313" key="7">
    <source>
        <dbReference type="Proteomes" id="UP000325255"/>
    </source>
</evidence>
<dbReference type="AlphaFoldDB" id="A0A5M6II88"/>
<dbReference type="OrthoDB" id="9800877at2"/>
<evidence type="ECO:0000313" key="6">
    <source>
        <dbReference type="EMBL" id="KAA5607980.1"/>
    </source>
</evidence>
<dbReference type="Pfam" id="PF03050">
    <property type="entry name" value="DDE_Tnp_IS66"/>
    <property type="match status" value="1"/>
</dbReference>
<proteinExistence type="predicted"/>
<name>A0A5M6II88_9PROT</name>
<accession>A0A5M6II88</accession>
<dbReference type="InterPro" id="IPR004291">
    <property type="entry name" value="Transposase_IS66_central"/>
</dbReference>
<evidence type="ECO:0000259" key="3">
    <source>
        <dbReference type="Pfam" id="PF13005"/>
    </source>
</evidence>
<dbReference type="PANTHER" id="PTHR33678">
    <property type="entry name" value="BLL1576 PROTEIN"/>
    <property type="match status" value="1"/>
</dbReference>
<dbReference type="Pfam" id="PF13007">
    <property type="entry name" value="LZ_Tnp_IS66"/>
    <property type="match status" value="1"/>
</dbReference>
<dbReference type="RefSeq" id="WP_150045776.1">
    <property type="nucleotide sequence ID" value="NZ_OW485604.1"/>
</dbReference>
<dbReference type="InterPro" id="IPR039552">
    <property type="entry name" value="IS66_C"/>
</dbReference>
<dbReference type="NCBIfam" id="NF033517">
    <property type="entry name" value="transpos_IS66"/>
    <property type="match status" value="1"/>
</dbReference>
<feature type="domain" description="Transposase IS66 zinc-finger binding" evidence="3">
    <location>
        <begin position="135"/>
        <end position="179"/>
    </location>
</feature>
<keyword evidence="7" id="KW-1185">Reference proteome</keyword>
<comment type="caution">
    <text evidence="6">The sequence shown here is derived from an EMBL/GenBank/DDBJ whole genome shotgun (WGS) entry which is preliminary data.</text>
</comment>
<reference evidence="6 7" key="1">
    <citation type="submission" date="2019-09" db="EMBL/GenBank/DDBJ databases">
        <title>Genome sequence of Rhodovastum atsumiense, a diverse member of the Acetobacteraceae family of non-sulfur purple photosynthetic bacteria.</title>
        <authorList>
            <person name="Meyer T."/>
            <person name="Kyndt J."/>
        </authorList>
    </citation>
    <scope>NUCLEOTIDE SEQUENCE [LARGE SCALE GENOMIC DNA]</scope>
    <source>
        <strain evidence="6 7">DSM 21279</strain>
    </source>
</reference>
<feature type="region of interest" description="Disordered" evidence="1">
    <location>
        <begin position="91"/>
        <end position="125"/>
    </location>
</feature>
<evidence type="ECO:0000259" key="5">
    <source>
        <dbReference type="Pfam" id="PF13817"/>
    </source>
</evidence>
<evidence type="ECO:0000256" key="1">
    <source>
        <dbReference type="SAM" id="MobiDB-lite"/>
    </source>
</evidence>
<dbReference type="EMBL" id="VWPK01000119">
    <property type="protein sequence ID" value="KAA5607980.1"/>
    <property type="molecule type" value="Genomic_DNA"/>
</dbReference>
<feature type="domain" description="Transposase TnpC homeodomain" evidence="4">
    <location>
        <begin position="50"/>
        <end position="129"/>
    </location>
</feature>
<dbReference type="InterPro" id="IPR024474">
    <property type="entry name" value="Znf_dom_IS66"/>
</dbReference>
<dbReference type="PANTHER" id="PTHR33678:SF1">
    <property type="entry name" value="BLL1576 PROTEIN"/>
    <property type="match status" value="1"/>
</dbReference>
<protein>
    <submittedName>
        <fullName evidence="6">IS66 family transposase</fullName>
    </submittedName>
</protein>
<organism evidence="6 7">
    <name type="scientific">Rhodovastum atsumiense</name>
    <dbReference type="NCBI Taxonomy" id="504468"/>
    <lineage>
        <taxon>Bacteria</taxon>
        <taxon>Pseudomonadati</taxon>
        <taxon>Pseudomonadota</taxon>
        <taxon>Alphaproteobacteria</taxon>
        <taxon>Acetobacterales</taxon>
        <taxon>Acetobacteraceae</taxon>
        <taxon>Rhodovastum</taxon>
    </lineage>
</organism>
<dbReference type="Proteomes" id="UP000325255">
    <property type="component" value="Unassembled WGS sequence"/>
</dbReference>
<dbReference type="Pfam" id="PF13817">
    <property type="entry name" value="DDE_Tnp_IS66_C"/>
    <property type="match status" value="1"/>
</dbReference>
<evidence type="ECO:0000259" key="4">
    <source>
        <dbReference type="Pfam" id="PF13007"/>
    </source>
</evidence>